<evidence type="ECO:0000313" key="2">
    <source>
        <dbReference type="Proteomes" id="UP000515165"/>
    </source>
</evidence>
<feature type="region of interest" description="Disordered" evidence="1">
    <location>
        <begin position="284"/>
        <end position="392"/>
    </location>
</feature>
<evidence type="ECO:0000256" key="1">
    <source>
        <dbReference type="SAM" id="MobiDB-lite"/>
    </source>
</evidence>
<accession>A0A6J2F1G7</accession>
<feature type="compositionally biased region" description="Gly residues" evidence="1">
    <location>
        <begin position="353"/>
        <end position="365"/>
    </location>
</feature>
<organism evidence="2 3">
    <name type="scientific">Zalophus californianus</name>
    <name type="common">California sealion</name>
    <dbReference type="NCBI Taxonomy" id="9704"/>
    <lineage>
        <taxon>Eukaryota</taxon>
        <taxon>Metazoa</taxon>
        <taxon>Chordata</taxon>
        <taxon>Craniata</taxon>
        <taxon>Vertebrata</taxon>
        <taxon>Euteleostomi</taxon>
        <taxon>Mammalia</taxon>
        <taxon>Eutheria</taxon>
        <taxon>Laurasiatheria</taxon>
        <taxon>Carnivora</taxon>
        <taxon>Caniformia</taxon>
        <taxon>Pinnipedia</taxon>
        <taxon>Otariidae</taxon>
        <taxon>Zalophus</taxon>
    </lineage>
</organism>
<feature type="compositionally biased region" description="Polar residues" evidence="1">
    <location>
        <begin position="168"/>
        <end position="177"/>
    </location>
</feature>
<dbReference type="RefSeq" id="XP_027475190.1">
    <property type="nucleotide sequence ID" value="XM_027619389.1"/>
</dbReference>
<protein>
    <submittedName>
        <fullName evidence="3">Basic proline-rich protein-like</fullName>
    </submittedName>
</protein>
<dbReference type="GeneID" id="113936337"/>
<dbReference type="Proteomes" id="UP000515165">
    <property type="component" value="Chromosome 17"/>
</dbReference>
<feature type="compositionally biased region" description="Polar residues" evidence="1">
    <location>
        <begin position="131"/>
        <end position="145"/>
    </location>
</feature>
<feature type="region of interest" description="Disordered" evidence="1">
    <location>
        <begin position="1"/>
        <end position="151"/>
    </location>
</feature>
<feature type="compositionally biased region" description="Pro residues" evidence="1">
    <location>
        <begin position="306"/>
        <end position="321"/>
    </location>
</feature>
<feature type="compositionally biased region" description="Low complexity" evidence="1">
    <location>
        <begin position="322"/>
        <end position="334"/>
    </location>
</feature>
<feature type="region of interest" description="Disordered" evidence="1">
    <location>
        <begin position="164"/>
        <end position="205"/>
    </location>
</feature>
<proteinExistence type="predicted"/>
<evidence type="ECO:0000313" key="3">
    <source>
        <dbReference type="RefSeq" id="XP_027475190.1"/>
    </source>
</evidence>
<dbReference type="AlphaFoldDB" id="A0A6J2F1G7"/>
<reference evidence="3" key="1">
    <citation type="submission" date="2025-08" db="UniProtKB">
        <authorList>
            <consortium name="RefSeq"/>
        </authorList>
    </citation>
    <scope>IDENTIFICATION</scope>
    <source>
        <tissue evidence="3">Blood</tissue>
    </source>
</reference>
<name>A0A6J2F1G7_ZALCA</name>
<dbReference type="KEGG" id="zca:113936337"/>
<sequence>MALPEACRTGGEGTPPPPRRRHVRLPRPPGERGANNRLLLGRSPRPQEPQTPRPASRPLSPPPAGARLGCGRPDKPPPPTPHAPLPDCGGRGSRGRLTSPGPHWPPGGAAEPAPPLFVNKPARPLRHLRSRTLSASRPATPTQGRSWDGGWGQREARVWGCSVPPLLSQRTPATSSREPTRPGQSRPVGTRGAHTHPGGMNTPEGAVMGGRAASFERTRPPSAARCGACCCGGGYCCSNCSGGCCGCGCRCSRSGCRRVRVVAAAADSGAAAVVVAAAAARRPLACGSRGVSGRPADPRPARRPPRPAPPPPGGSHAPPPRDATAPPARPPAADKSGLAGARRAPLPPRGGFPAVGGGAGPGPARGGKDRGVRTRAARPAGQPDTHADTLTH</sequence>
<gene>
    <name evidence="3" type="primary">LOC113936337</name>
</gene>
<keyword evidence="2" id="KW-1185">Reference proteome</keyword>